<reference evidence="1" key="1">
    <citation type="journal article" date="2014" name="Front. Microbiol.">
        <title>High frequency of phylogenetically diverse reductive dehalogenase-homologous genes in deep subseafloor sedimentary metagenomes.</title>
        <authorList>
            <person name="Kawai M."/>
            <person name="Futagami T."/>
            <person name="Toyoda A."/>
            <person name="Takaki Y."/>
            <person name="Nishi S."/>
            <person name="Hori S."/>
            <person name="Arai W."/>
            <person name="Tsubouchi T."/>
            <person name="Morono Y."/>
            <person name="Uchiyama I."/>
            <person name="Ito T."/>
            <person name="Fujiyama A."/>
            <person name="Inagaki F."/>
            <person name="Takami H."/>
        </authorList>
    </citation>
    <scope>NUCLEOTIDE SEQUENCE</scope>
    <source>
        <strain evidence="1">Expedition CK06-06</strain>
    </source>
</reference>
<dbReference type="AlphaFoldDB" id="X0ZB95"/>
<sequence length="96" mass="11329">MSDERKALKRIEELLNLVDFNEWDDLLIISRALIKLEQEENKSIEIVNQMIEESKVILVNVRQDFGAYDTSTRYASVELEMLKEVKRKLEEANEVE</sequence>
<protein>
    <submittedName>
        <fullName evidence="1">Uncharacterized protein</fullName>
    </submittedName>
</protein>
<accession>X0ZB95</accession>
<proteinExistence type="predicted"/>
<evidence type="ECO:0000313" key="1">
    <source>
        <dbReference type="EMBL" id="GAG66825.1"/>
    </source>
</evidence>
<name>X0ZB95_9ZZZZ</name>
<dbReference type="EMBL" id="BART01009340">
    <property type="protein sequence ID" value="GAG66825.1"/>
    <property type="molecule type" value="Genomic_DNA"/>
</dbReference>
<organism evidence="1">
    <name type="scientific">marine sediment metagenome</name>
    <dbReference type="NCBI Taxonomy" id="412755"/>
    <lineage>
        <taxon>unclassified sequences</taxon>
        <taxon>metagenomes</taxon>
        <taxon>ecological metagenomes</taxon>
    </lineage>
</organism>
<comment type="caution">
    <text evidence="1">The sequence shown here is derived from an EMBL/GenBank/DDBJ whole genome shotgun (WGS) entry which is preliminary data.</text>
</comment>
<gene>
    <name evidence="1" type="ORF">S01H4_20723</name>
</gene>